<gene>
    <name evidence="1" type="ORF">ACFSUS_20330</name>
</gene>
<name>A0ABW5M908_9BACT</name>
<keyword evidence="2" id="KW-1185">Reference proteome</keyword>
<protein>
    <submittedName>
        <fullName evidence="1">Uncharacterized protein</fullName>
    </submittedName>
</protein>
<dbReference type="Proteomes" id="UP001597469">
    <property type="component" value="Unassembled WGS sequence"/>
</dbReference>
<evidence type="ECO:0000313" key="2">
    <source>
        <dbReference type="Proteomes" id="UP001597469"/>
    </source>
</evidence>
<dbReference type="RefSeq" id="WP_381525595.1">
    <property type="nucleotide sequence ID" value="NZ_JBHULN010000014.1"/>
</dbReference>
<comment type="caution">
    <text evidence="1">The sequence shown here is derived from an EMBL/GenBank/DDBJ whole genome shotgun (WGS) entry which is preliminary data.</text>
</comment>
<organism evidence="1 2">
    <name type="scientific">Spirosoma soli</name>
    <dbReference type="NCBI Taxonomy" id="1770529"/>
    <lineage>
        <taxon>Bacteria</taxon>
        <taxon>Pseudomonadati</taxon>
        <taxon>Bacteroidota</taxon>
        <taxon>Cytophagia</taxon>
        <taxon>Cytophagales</taxon>
        <taxon>Cytophagaceae</taxon>
        <taxon>Spirosoma</taxon>
    </lineage>
</organism>
<dbReference type="EMBL" id="JBHULN010000014">
    <property type="protein sequence ID" value="MFD2573001.1"/>
    <property type="molecule type" value="Genomic_DNA"/>
</dbReference>
<accession>A0ABW5M908</accession>
<sequence>MNAEPVTRHSRALPELRFSLNLLYVGRLLLGMSTPSPTLEDGIDAFDERIEDVTDELVATELLHEAAVLAGDVLPTPELPPVA</sequence>
<reference evidence="2" key="1">
    <citation type="journal article" date="2019" name="Int. J. Syst. Evol. Microbiol.">
        <title>The Global Catalogue of Microorganisms (GCM) 10K type strain sequencing project: providing services to taxonomists for standard genome sequencing and annotation.</title>
        <authorList>
            <consortium name="The Broad Institute Genomics Platform"/>
            <consortium name="The Broad Institute Genome Sequencing Center for Infectious Disease"/>
            <person name="Wu L."/>
            <person name="Ma J."/>
        </authorList>
    </citation>
    <scope>NUCLEOTIDE SEQUENCE [LARGE SCALE GENOMIC DNA]</scope>
    <source>
        <strain evidence="2">KCTC 42805</strain>
    </source>
</reference>
<proteinExistence type="predicted"/>
<evidence type="ECO:0000313" key="1">
    <source>
        <dbReference type="EMBL" id="MFD2573001.1"/>
    </source>
</evidence>